<dbReference type="EMBL" id="KL363194">
    <property type="protein sequence ID" value="KFD56288.1"/>
    <property type="molecule type" value="Genomic_DNA"/>
</dbReference>
<evidence type="ECO:0000256" key="5">
    <source>
        <dbReference type="ARBA" id="ARBA00023065"/>
    </source>
</evidence>
<keyword evidence="3 8" id="KW-0812">Transmembrane</keyword>
<dbReference type="PRINTS" id="PR01333">
    <property type="entry name" value="2POREKCHANEL"/>
</dbReference>
<dbReference type="PROSITE" id="PS50853">
    <property type="entry name" value="FN3"/>
    <property type="match status" value="2"/>
</dbReference>
<evidence type="ECO:0000313" key="11">
    <source>
        <dbReference type="EMBL" id="KFD56288.1"/>
    </source>
</evidence>
<dbReference type="Gene3D" id="1.10.287.70">
    <property type="match status" value="1"/>
</dbReference>
<evidence type="ECO:0000313" key="12">
    <source>
        <dbReference type="Proteomes" id="UP000030764"/>
    </source>
</evidence>
<evidence type="ECO:0000256" key="9">
    <source>
        <dbReference type="SAM" id="Phobius"/>
    </source>
</evidence>
<evidence type="ECO:0000256" key="2">
    <source>
        <dbReference type="ARBA" id="ARBA00022448"/>
    </source>
</evidence>
<accession>A0A085MGE2</accession>
<gene>
    <name evidence="11" type="ORF">M513_02743</name>
</gene>
<dbReference type="SUPFAM" id="SSF81324">
    <property type="entry name" value="Voltage-gated potassium channels"/>
    <property type="match status" value="2"/>
</dbReference>
<feature type="transmembrane region" description="Helical" evidence="9">
    <location>
        <begin position="342"/>
        <end position="365"/>
    </location>
</feature>
<dbReference type="GO" id="GO:0022841">
    <property type="term" value="F:potassium ion leak channel activity"/>
    <property type="evidence" value="ECO:0007669"/>
    <property type="project" value="TreeGrafter"/>
</dbReference>
<keyword evidence="5 8" id="KW-0406">Ion transport</keyword>
<keyword evidence="2 8" id="KW-0813">Transport</keyword>
<sequence length="702" mass="80100">MQSCSKKDKSASQKYDEFFGTVNFLAQHVVEELNSLTEPMAYRLADLSIKIDNISAMVSGLESRYIMEDHSLATAKKAQSLSKDSAELLPPAKSLISYGLRSRRVSLKVHLKRYFYLALPHVSLIIVSLAYTCLGALVFMKLEEPHVRQLHNQMGIQVQTDKDQFLARLLELSRSRRSKEEGEIEFRNYVKNIYGTFETKGLRERESLRSGGVPLDGGYTEKDRLSDTAEQWSFAAALFFVLTTLTTIGYGDIVPVTREGRVFCLCYCIIGIPLVLVTTANVAKFMSAGVYFLYVKYLLLREKLFRALKHLKQRYVHMNGEAPKVSIEADQMLLQSLETLEYVRLSAPVILLIIVGYAALGGMLISRIEAWNFFDSFYFSLVSILTVGFGDFVPSQKRFIIISMIYVFVGLLITTMCIDTVGVQYVQRIHQFGRRITNADYLQLLRRLKSRQLSIQETFEQFPETPQSFPTDHSLPLRIRVTDVTPYSIALKWSIPYERTPDNGADVEYILNYNTILAGARDKVMHTLVTKQNECLLENLCSFTAYSIKLTLSLGKKKCSPINLLVVTEPETSPQNISIKAIDSKSVFLRWSSPCKSKNIVKAYAIYYSNHLPNAFENWQKKIVSAEERSSLITDLENPEDYYFCMSSVYETYHSPLSKPICIAENPSVKPEFLTYSKIHLWSWTPIFGYGKLQKAFEYQIL</sequence>
<dbReference type="AlphaFoldDB" id="A0A085MGE2"/>
<feature type="domain" description="Fibronectin type-III" evidence="10">
    <location>
        <begin position="475"/>
        <end position="572"/>
    </location>
</feature>
<feature type="transmembrane region" description="Helical" evidence="9">
    <location>
        <begin position="262"/>
        <end position="294"/>
    </location>
</feature>
<organism evidence="11 12">
    <name type="scientific">Trichuris suis</name>
    <name type="common">pig whipworm</name>
    <dbReference type="NCBI Taxonomy" id="68888"/>
    <lineage>
        <taxon>Eukaryota</taxon>
        <taxon>Metazoa</taxon>
        <taxon>Ecdysozoa</taxon>
        <taxon>Nematoda</taxon>
        <taxon>Enoplea</taxon>
        <taxon>Dorylaimia</taxon>
        <taxon>Trichinellida</taxon>
        <taxon>Trichuridae</taxon>
        <taxon>Trichuris</taxon>
    </lineage>
</organism>
<feature type="transmembrane region" description="Helical" evidence="9">
    <location>
        <begin position="377"/>
        <end position="393"/>
    </location>
</feature>
<dbReference type="GO" id="GO:0030322">
    <property type="term" value="P:stabilization of membrane potential"/>
    <property type="evidence" value="ECO:0007669"/>
    <property type="project" value="TreeGrafter"/>
</dbReference>
<comment type="subcellular location">
    <subcellularLocation>
        <location evidence="1">Membrane</location>
        <topology evidence="1">Multi-pass membrane protein</topology>
    </subcellularLocation>
</comment>
<evidence type="ECO:0000256" key="8">
    <source>
        <dbReference type="RuleBase" id="RU003857"/>
    </source>
</evidence>
<feature type="domain" description="Fibronectin type-III" evidence="10">
    <location>
        <begin position="573"/>
        <end position="668"/>
    </location>
</feature>
<dbReference type="Pfam" id="PF00041">
    <property type="entry name" value="fn3"/>
    <property type="match status" value="1"/>
</dbReference>
<dbReference type="PANTHER" id="PTHR11003">
    <property type="entry name" value="POTASSIUM CHANNEL, SUBFAMILY K"/>
    <property type="match status" value="1"/>
</dbReference>
<feature type="transmembrane region" description="Helical" evidence="9">
    <location>
        <begin position="232"/>
        <end position="250"/>
    </location>
</feature>
<evidence type="ECO:0000256" key="7">
    <source>
        <dbReference type="ARBA" id="ARBA00023303"/>
    </source>
</evidence>
<dbReference type="InterPro" id="IPR013099">
    <property type="entry name" value="K_chnl_dom"/>
</dbReference>
<dbReference type="Pfam" id="PF07885">
    <property type="entry name" value="Ion_trans_2"/>
    <property type="match status" value="2"/>
</dbReference>
<evidence type="ECO:0000256" key="3">
    <source>
        <dbReference type="ARBA" id="ARBA00022692"/>
    </source>
</evidence>
<dbReference type="InterPro" id="IPR003961">
    <property type="entry name" value="FN3_dom"/>
</dbReference>
<dbReference type="Proteomes" id="UP000030764">
    <property type="component" value="Unassembled WGS sequence"/>
</dbReference>
<dbReference type="GO" id="GO:0015271">
    <property type="term" value="F:outward rectifier potassium channel activity"/>
    <property type="evidence" value="ECO:0007669"/>
    <property type="project" value="TreeGrafter"/>
</dbReference>
<dbReference type="InterPro" id="IPR013783">
    <property type="entry name" value="Ig-like_fold"/>
</dbReference>
<proteinExistence type="inferred from homology"/>
<dbReference type="SMART" id="SM00060">
    <property type="entry name" value="FN3"/>
    <property type="match status" value="2"/>
</dbReference>
<dbReference type="SUPFAM" id="SSF49265">
    <property type="entry name" value="Fibronectin type III"/>
    <property type="match status" value="1"/>
</dbReference>
<dbReference type="InterPro" id="IPR003280">
    <property type="entry name" value="2pore_dom_K_chnl"/>
</dbReference>
<keyword evidence="6 9" id="KW-0472">Membrane</keyword>
<dbReference type="Gene3D" id="2.60.40.10">
    <property type="entry name" value="Immunoglobulins"/>
    <property type="match status" value="2"/>
</dbReference>
<feature type="transmembrane region" description="Helical" evidence="9">
    <location>
        <begin position="399"/>
        <end position="426"/>
    </location>
</feature>
<dbReference type="PANTHER" id="PTHR11003:SF333">
    <property type="entry name" value="TWIK FAMILY OF POTASSIUM CHANNELS PROTEIN 7"/>
    <property type="match status" value="1"/>
</dbReference>
<reference evidence="11 12" key="1">
    <citation type="journal article" date="2014" name="Nat. Genet.">
        <title>Genome and transcriptome of the porcine whipworm Trichuris suis.</title>
        <authorList>
            <person name="Jex A.R."/>
            <person name="Nejsum P."/>
            <person name="Schwarz E.M."/>
            <person name="Hu L."/>
            <person name="Young N.D."/>
            <person name="Hall R.S."/>
            <person name="Korhonen P.K."/>
            <person name="Liao S."/>
            <person name="Thamsborg S."/>
            <person name="Xia J."/>
            <person name="Xu P."/>
            <person name="Wang S."/>
            <person name="Scheerlinck J.P."/>
            <person name="Hofmann A."/>
            <person name="Sternberg P.W."/>
            <person name="Wang J."/>
            <person name="Gasser R.B."/>
        </authorList>
    </citation>
    <scope>NUCLEOTIDE SEQUENCE [LARGE SCALE GENOMIC DNA]</scope>
    <source>
        <strain evidence="11">DCEP-RM93M</strain>
    </source>
</reference>
<protein>
    <recommendedName>
        <fullName evidence="10">Fibronectin type-III domain-containing protein</fullName>
    </recommendedName>
</protein>
<evidence type="ECO:0000256" key="4">
    <source>
        <dbReference type="ARBA" id="ARBA00022989"/>
    </source>
</evidence>
<dbReference type="GO" id="GO:0005886">
    <property type="term" value="C:plasma membrane"/>
    <property type="evidence" value="ECO:0007669"/>
    <property type="project" value="TreeGrafter"/>
</dbReference>
<keyword evidence="7 8" id="KW-0407">Ion channel</keyword>
<keyword evidence="4 9" id="KW-1133">Transmembrane helix</keyword>
<dbReference type="CDD" id="cd00063">
    <property type="entry name" value="FN3"/>
    <property type="match status" value="2"/>
</dbReference>
<evidence type="ECO:0000259" key="10">
    <source>
        <dbReference type="PROSITE" id="PS50853"/>
    </source>
</evidence>
<comment type="similarity">
    <text evidence="8">Belongs to the two pore domain potassium channel (TC 1.A.1.8) family.</text>
</comment>
<evidence type="ECO:0000256" key="1">
    <source>
        <dbReference type="ARBA" id="ARBA00004141"/>
    </source>
</evidence>
<name>A0A085MGE2_9BILA</name>
<keyword evidence="12" id="KW-1185">Reference proteome</keyword>
<dbReference type="InterPro" id="IPR036116">
    <property type="entry name" value="FN3_sf"/>
</dbReference>
<feature type="transmembrane region" description="Helical" evidence="9">
    <location>
        <begin position="114"/>
        <end position="140"/>
    </location>
</feature>
<evidence type="ECO:0000256" key="6">
    <source>
        <dbReference type="ARBA" id="ARBA00023136"/>
    </source>
</evidence>